<name>A0A291QZI8_9BACT</name>
<dbReference type="KEGG" id="cbae:COR50_20725"/>
<proteinExistence type="predicted"/>
<keyword evidence="1" id="KW-1133">Transmembrane helix</keyword>
<protein>
    <submittedName>
        <fullName evidence="2">Uncharacterized protein</fullName>
    </submittedName>
</protein>
<reference evidence="2 3" key="1">
    <citation type="submission" date="2017-10" db="EMBL/GenBank/DDBJ databases">
        <title>Paenichitinophaga pekingensis gen. nov., sp. nov., isolated from activated sludge.</title>
        <authorList>
            <person name="Jin D."/>
            <person name="Kong X."/>
            <person name="Deng Y."/>
            <person name="Bai Z."/>
        </authorList>
    </citation>
    <scope>NUCLEOTIDE SEQUENCE [LARGE SCALE GENOMIC DNA]</scope>
    <source>
        <strain evidence="2 3">13</strain>
    </source>
</reference>
<dbReference type="AlphaFoldDB" id="A0A291QZI8"/>
<feature type="transmembrane region" description="Helical" evidence="1">
    <location>
        <begin position="12"/>
        <end position="34"/>
    </location>
</feature>
<accession>A0A291QZI8</accession>
<feature type="transmembrane region" description="Helical" evidence="1">
    <location>
        <begin position="54"/>
        <end position="75"/>
    </location>
</feature>
<organism evidence="2 3">
    <name type="scientific">Chitinophaga caeni</name>
    <dbReference type="NCBI Taxonomy" id="2029983"/>
    <lineage>
        <taxon>Bacteria</taxon>
        <taxon>Pseudomonadati</taxon>
        <taxon>Bacteroidota</taxon>
        <taxon>Chitinophagia</taxon>
        <taxon>Chitinophagales</taxon>
        <taxon>Chitinophagaceae</taxon>
        <taxon>Chitinophaga</taxon>
    </lineage>
</organism>
<keyword evidence="1" id="KW-0472">Membrane</keyword>
<evidence type="ECO:0000313" key="3">
    <source>
        <dbReference type="Proteomes" id="UP000220133"/>
    </source>
</evidence>
<dbReference type="EMBL" id="CP023777">
    <property type="protein sequence ID" value="ATL49406.1"/>
    <property type="molecule type" value="Genomic_DNA"/>
</dbReference>
<feature type="transmembrane region" description="Helical" evidence="1">
    <location>
        <begin position="108"/>
        <end position="130"/>
    </location>
</feature>
<evidence type="ECO:0000256" key="1">
    <source>
        <dbReference type="SAM" id="Phobius"/>
    </source>
</evidence>
<gene>
    <name evidence="2" type="ORF">COR50_20725</name>
</gene>
<feature type="transmembrane region" description="Helical" evidence="1">
    <location>
        <begin position="82"/>
        <end position="102"/>
    </location>
</feature>
<sequence length="142" mass="16462">MQQSLSKKILVNLLLNTAITVAVFYLLFRLSVLVVSFFHEWERSLQRGIFWETYLYSFAGVVLLLNLIFLFLPSLGIRSRMLLNGMGIIVLVVVFFKSFRFIAYSTLLPHIIAAIILIVLPLVIYQIPFLKRLYLFITGMKE</sequence>
<evidence type="ECO:0000313" key="2">
    <source>
        <dbReference type="EMBL" id="ATL49406.1"/>
    </source>
</evidence>
<keyword evidence="3" id="KW-1185">Reference proteome</keyword>
<keyword evidence="1" id="KW-0812">Transmembrane</keyword>
<dbReference type="Proteomes" id="UP000220133">
    <property type="component" value="Chromosome"/>
</dbReference>